<keyword evidence="1" id="KW-1133">Transmembrane helix</keyword>
<feature type="transmembrane region" description="Helical" evidence="1">
    <location>
        <begin position="53"/>
        <end position="79"/>
    </location>
</feature>
<keyword evidence="1" id="KW-0812">Transmembrane</keyword>
<name>A0A4P7QGS8_9CORY</name>
<dbReference type="EMBL" id="CP039247">
    <property type="protein sequence ID" value="QCB28972.1"/>
    <property type="molecule type" value="Genomic_DNA"/>
</dbReference>
<protein>
    <submittedName>
        <fullName evidence="2">Uncharacterized protein</fullName>
    </submittedName>
</protein>
<dbReference type="RefSeq" id="WP_136141631.1">
    <property type="nucleotide sequence ID" value="NZ_CP039247.1"/>
</dbReference>
<organism evidence="2 3">
    <name type="scientific">Corynebacterium endometrii</name>
    <dbReference type="NCBI Taxonomy" id="2488819"/>
    <lineage>
        <taxon>Bacteria</taxon>
        <taxon>Bacillati</taxon>
        <taxon>Actinomycetota</taxon>
        <taxon>Actinomycetes</taxon>
        <taxon>Mycobacteriales</taxon>
        <taxon>Corynebacteriaceae</taxon>
        <taxon>Corynebacterium</taxon>
    </lineage>
</organism>
<reference evidence="2 3" key="1">
    <citation type="submission" date="2019-04" db="EMBL/GenBank/DDBJ databases">
        <title>Corynebacterium endometrii sp. nov., isolated from the uterus of a cow with endometritis.</title>
        <authorList>
            <person name="Ballas P."/>
            <person name="Ruckert C."/>
            <person name="Wagener K."/>
            <person name="Drillich M."/>
            <person name="Kaempfer P."/>
            <person name="Busse H.-J."/>
            <person name="Ehling-Schulz M."/>
        </authorList>
    </citation>
    <scope>NUCLEOTIDE SEQUENCE [LARGE SCALE GENOMIC DNA]</scope>
    <source>
        <strain evidence="2 3">LMM-1653</strain>
    </source>
</reference>
<evidence type="ECO:0000313" key="3">
    <source>
        <dbReference type="Proteomes" id="UP000296352"/>
    </source>
</evidence>
<dbReference type="Proteomes" id="UP000296352">
    <property type="component" value="Chromosome"/>
</dbReference>
<proteinExistence type="predicted"/>
<dbReference type="KEGG" id="cee:CENDO_08510"/>
<evidence type="ECO:0000256" key="1">
    <source>
        <dbReference type="SAM" id="Phobius"/>
    </source>
</evidence>
<evidence type="ECO:0000313" key="2">
    <source>
        <dbReference type="EMBL" id="QCB28972.1"/>
    </source>
</evidence>
<dbReference type="AlphaFoldDB" id="A0A4P7QGS8"/>
<keyword evidence="1" id="KW-0472">Membrane</keyword>
<accession>A0A4P7QGS8</accession>
<sequence>MSPLSTDIARPALADPAPLPASGAREMLFSAPPQAEVGTWVDSFTQWLVTAPIAAQMLFMLLFIVPIAVVAAWIIMAVVDRIGLALERRIQASRARGTKMDEHVTTQS</sequence>
<gene>
    <name evidence="2" type="ORF">CENDO_08510</name>
</gene>
<keyword evidence="3" id="KW-1185">Reference proteome</keyword>